<dbReference type="InterPro" id="IPR003439">
    <property type="entry name" value="ABC_transporter-like_ATP-bd"/>
</dbReference>
<feature type="domain" description="ABC transporter" evidence="3">
    <location>
        <begin position="2"/>
        <end position="212"/>
    </location>
</feature>
<reference evidence="4 5" key="1">
    <citation type="submission" date="2019-02" db="EMBL/GenBank/DDBJ databases">
        <title>Pedobacter sp. RP-3-21 sp. nov., isolated from Arctic soil.</title>
        <authorList>
            <person name="Dahal R.H."/>
        </authorList>
    </citation>
    <scope>NUCLEOTIDE SEQUENCE [LARGE SCALE GENOMIC DNA]</scope>
    <source>
        <strain evidence="4 5">RP-3-21</strain>
    </source>
</reference>
<evidence type="ECO:0000313" key="4">
    <source>
        <dbReference type="EMBL" id="TCD29020.1"/>
    </source>
</evidence>
<dbReference type="OrthoDB" id="9782239at2"/>
<accession>A0A4R0Q6V0</accession>
<keyword evidence="5" id="KW-1185">Reference proteome</keyword>
<dbReference type="AlphaFoldDB" id="A0A4R0Q6V0"/>
<organism evidence="4 5">
    <name type="scientific">Pedobacter psychrodurus</name>
    <dbReference type="NCBI Taxonomy" id="2530456"/>
    <lineage>
        <taxon>Bacteria</taxon>
        <taxon>Pseudomonadati</taxon>
        <taxon>Bacteroidota</taxon>
        <taxon>Sphingobacteriia</taxon>
        <taxon>Sphingobacteriales</taxon>
        <taxon>Sphingobacteriaceae</taxon>
        <taxon>Pedobacter</taxon>
    </lineage>
</organism>
<dbReference type="Gene3D" id="3.40.50.300">
    <property type="entry name" value="P-loop containing nucleotide triphosphate hydrolases"/>
    <property type="match status" value="1"/>
</dbReference>
<dbReference type="PANTHER" id="PTHR24220">
    <property type="entry name" value="IMPORT ATP-BINDING PROTEIN"/>
    <property type="match status" value="1"/>
</dbReference>
<dbReference type="RefSeq" id="WP_131526964.1">
    <property type="nucleotide sequence ID" value="NZ_SJSO01000002.1"/>
</dbReference>
<evidence type="ECO:0000259" key="3">
    <source>
        <dbReference type="PROSITE" id="PS50893"/>
    </source>
</evidence>
<dbReference type="Pfam" id="PF00005">
    <property type="entry name" value="ABC_tran"/>
    <property type="match status" value="1"/>
</dbReference>
<dbReference type="SUPFAM" id="SSF52540">
    <property type="entry name" value="P-loop containing nucleoside triphosphate hydrolases"/>
    <property type="match status" value="1"/>
</dbReference>
<dbReference type="GO" id="GO:0022857">
    <property type="term" value="F:transmembrane transporter activity"/>
    <property type="evidence" value="ECO:0007669"/>
    <property type="project" value="TreeGrafter"/>
</dbReference>
<dbReference type="PROSITE" id="PS00211">
    <property type="entry name" value="ABC_TRANSPORTER_1"/>
    <property type="match status" value="1"/>
</dbReference>
<dbReference type="InterPro" id="IPR015854">
    <property type="entry name" value="ABC_transpr_LolD-like"/>
</dbReference>
<dbReference type="SMART" id="SM00382">
    <property type="entry name" value="AAA"/>
    <property type="match status" value="1"/>
</dbReference>
<dbReference type="Proteomes" id="UP000293925">
    <property type="component" value="Unassembled WGS sequence"/>
</dbReference>
<sequence length="212" mass="23628">MIKISSLAHVYEKGRRLKFPCWEIADMEQWLLLGASGSGKSTLLNIISGLLEPSQGEVLINGTDLYTLPARGRDRFRGRHIGIIFQRPHLIRSLDVIDNLELAAVMAGLPIDHKRNHSLLHDLGIAELAKNYPDELSQGQLQRVSVARALVNKPDLLIADEPTSSLDDGNANQVIRMLTTQAKDNGAALIIATHDRRVQEYITKTYLLNEHL</sequence>
<dbReference type="InterPro" id="IPR017871">
    <property type="entry name" value="ABC_transporter-like_CS"/>
</dbReference>
<dbReference type="GO" id="GO:0005886">
    <property type="term" value="C:plasma membrane"/>
    <property type="evidence" value="ECO:0007669"/>
    <property type="project" value="TreeGrafter"/>
</dbReference>
<dbReference type="PANTHER" id="PTHR24220:SF659">
    <property type="entry name" value="TRANSPORTER, PUTATIVE-RELATED"/>
    <property type="match status" value="1"/>
</dbReference>
<proteinExistence type="predicted"/>
<gene>
    <name evidence="4" type="ORF">EZ456_02350</name>
</gene>
<dbReference type="PROSITE" id="PS50893">
    <property type="entry name" value="ABC_TRANSPORTER_2"/>
    <property type="match status" value="1"/>
</dbReference>
<dbReference type="InterPro" id="IPR027417">
    <property type="entry name" value="P-loop_NTPase"/>
</dbReference>
<evidence type="ECO:0000256" key="2">
    <source>
        <dbReference type="ARBA" id="ARBA00022840"/>
    </source>
</evidence>
<protein>
    <submittedName>
        <fullName evidence="4">ATP-binding cassette domain-containing protein</fullName>
    </submittedName>
</protein>
<keyword evidence="2 4" id="KW-0067">ATP-binding</keyword>
<evidence type="ECO:0000256" key="1">
    <source>
        <dbReference type="ARBA" id="ARBA00022741"/>
    </source>
</evidence>
<evidence type="ECO:0000313" key="5">
    <source>
        <dbReference type="Proteomes" id="UP000293925"/>
    </source>
</evidence>
<dbReference type="InterPro" id="IPR003593">
    <property type="entry name" value="AAA+_ATPase"/>
</dbReference>
<dbReference type="GO" id="GO:0016887">
    <property type="term" value="F:ATP hydrolysis activity"/>
    <property type="evidence" value="ECO:0007669"/>
    <property type="project" value="InterPro"/>
</dbReference>
<comment type="caution">
    <text evidence="4">The sequence shown here is derived from an EMBL/GenBank/DDBJ whole genome shotgun (WGS) entry which is preliminary data.</text>
</comment>
<keyword evidence="1" id="KW-0547">Nucleotide-binding</keyword>
<dbReference type="GO" id="GO:0005524">
    <property type="term" value="F:ATP binding"/>
    <property type="evidence" value="ECO:0007669"/>
    <property type="project" value="UniProtKB-KW"/>
</dbReference>
<dbReference type="EMBL" id="SJSO01000002">
    <property type="protein sequence ID" value="TCD29020.1"/>
    <property type="molecule type" value="Genomic_DNA"/>
</dbReference>
<name>A0A4R0Q6V0_9SPHI</name>